<reference evidence="8" key="2">
    <citation type="journal article" name="BMC Genomics">
        <title>New genome assemblies reveal patterns of domestication and adaptation across Brettanomyces (Dekkera) species.</title>
        <authorList>
            <person name="Roach M.J."/>
            <person name="Borneman A.R."/>
        </authorList>
    </citation>
    <scope>NUCLEOTIDE SEQUENCE</scope>
    <source>
        <strain evidence="8">UCD 2041</strain>
    </source>
</reference>
<accession>A0A871RLE6</accession>
<keyword evidence="4 5" id="KW-0206">Cytoskeleton</keyword>
<dbReference type="GO" id="GO:0043015">
    <property type="term" value="F:gamma-tubulin binding"/>
    <property type="evidence" value="ECO:0007669"/>
    <property type="project" value="InterPro"/>
</dbReference>
<protein>
    <recommendedName>
        <fullName evidence="5">Spindle pole body component</fullName>
    </recommendedName>
</protein>
<feature type="domain" description="Gamma tubulin complex component protein N-terminal" evidence="7">
    <location>
        <begin position="66"/>
        <end position="410"/>
    </location>
</feature>
<evidence type="ECO:0000313" key="8">
    <source>
        <dbReference type="EMBL" id="QOU23101.1"/>
    </source>
</evidence>
<dbReference type="KEGG" id="bbrx:BRETT_003292"/>
<sequence length="804" mass="93916">MDEISDYSFASISGLKNVEPKETSSLTKRYINFPPIYSKHGRYPKPKRYPIEQFSTLRDQESAIICDLLYVLAGFEGYYIRYATNFDPQDIEHQLEGPEFLINKRIDTSLKDITKRIVKAGKFYYALSSFVQVYNTLAHGRIMQAFCFLISHQLKEYENFLVRIEREYKTEPKFSLMTLEHKLNSSLDKGEITPFIKMQLLYSITIKINSENKKRSNNSKFESMHFLNIMKSLKDDHYTGTLDGVASDSGNSRFVKGGVILCLLQQNIDECKGNSKFYQYLRYVFGYVSKDYVEMLNNWLQFGIIDDPYNEFLIREATESDKKNFDAMQWADKFTIKREGLLRQFEETECQKKIILTGKYLSVFRECVGIECLKRDNNEQKLKNLQDPDVQIHIDDAYNRANDYIIQLFFGSYYLGDWINSLNNNFLLLNGASFDSFLDLSHNSLRRSFDRASLTSIDHAYRESYKISDSYKPNGCGPQLKVENTVRKLMVPIISDESFLNELSTILKTESTDANKVFSMETIDSLRQLLRSVLERNNTNLKSHLISPKTKIDYYAIHRFTIDIGMPFPLNLILTSSQIFEYQLIFREQALMRFVDKSLSIAWKDLCHNKLFRQKQNDRSIPKWIQKFRMLGMDMTDFMRILQFYLNFTVIDVNWRKAEHTFIDAANNNNVSLETVYFELKTFLSTVLNNSMLTKLKLVKVLLAIFDVVLRFSSLTALFKQSIKSMAGHDNSFETENSDDMEESQATFGNIIKMLDNYSATFRAKLTEFEILLNYYGELDTDPFLQLYNSLSVSFQHLQKKVKL</sequence>
<dbReference type="Pfam" id="PF04130">
    <property type="entry name" value="GCP_C_terminal"/>
    <property type="match status" value="1"/>
</dbReference>
<keyword evidence="3 5" id="KW-0493">Microtubule</keyword>
<dbReference type="GO" id="GO:0007020">
    <property type="term" value="P:microtubule nucleation"/>
    <property type="evidence" value="ECO:0007669"/>
    <property type="project" value="InterPro"/>
</dbReference>
<dbReference type="EMBL" id="CP063137">
    <property type="protein sequence ID" value="QOU23101.1"/>
    <property type="molecule type" value="Genomic_DNA"/>
</dbReference>
<dbReference type="InterPro" id="IPR041470">
    <property type="entry name" value="GCP_N"/>
</dbReference>
<dbReference type="InterPro" id="IPR042241">
    <property type="entry name" value="GCP_C_sf"/>
</dbReference>
<name>A0A871RLE6_DEKBR</name>
<dbReference type="GO" id="GO:0051225">
    <property type="term" value="P:spindle assembly"/>
    <property type="evidence" value="ECO:0007669"/>
    <property type="project" value="TreeGrafter"/>
</dbReference>
<evidence type="ECO:0000313" key="9">
    <source>
        <dbReference type="Proteomes" id="UP000663131"/>
    </source>
</evidence>
<dbReference type="Pfam" id="PF17681">
    <property type="entry name" value="GCP_N_terminal"/>
    <property type="match status" value="1"/>
</dbReference>
<comment type="similarity">
    <text evidence="1 5">Belongs to the TUBGCP family.</text>
</comment>
<dbReference type="InterPro" id="IPR007259">
    <property type="entry name" value="GCP"/>
</dbReference>
<keyword evidence="2 5" id="KW-0963">Cytoplasm</keyword>
<evidence type="ECO:0000256" key="5">
    <source>
        <dbReference type="RuleBase" id="RU363050"/>
    </source>
</evidence>
<dbReference type="Proteomes" id="UP000663131">
    <property type="component" value="Chromosome 9"/>
</dbReference>
<dbReference type="GO" id="GO:0031122">
    <property type="term" value="P:cytoplasmic microtubule organization"/>
    <property type="evidence" value="ECO:0007669"/>
    <property type="project" value="TreeGrafter"/>
</dbReference>
<dbReference type="InterPro" id="IPR040457">
    <property type="entry name" value="GCP_C"/>
</dbReference>
<comment type="subcellular location">
    <subcellularLocation>
        <location evidence="5">Cytoplasm</location>
        <location evidence="5">Cytoskeleton</location>
        <location evidence="5">Microtubule organizing center</location>
    </subcellularLocation>
</comment>
<evidence type="ECO:0000256" key="4">
    <source>
        <dbReference type="ARBA" id="ARBA00023212"/>
    </source>
</evidence>
<dbReference type="PANTHER" id="PTHR19302">
    <property type="entry name" value="GAMMA TUBULIN COMPLEX PROTEIN"/>
    <property type="match status" value="1"/>
</dbReference>
<dbReference type="GO" id="GO:0044732">
    <property type="term" value="C:mitotic spindle pole body"/>
    <property type="evidence" value="ECO:0007669"/>
    <property type="project" value="TreeGrafter"/>
</dbReference>
<dbReference type="GO" id="GO:0051321">
    <property type="term" value="P:meiotic cell cycle"/>
    <property type="evidence" value="ECO:0007669"/>
    <property type="project" value="TreeGrafter"/>
</dbReference>
<gene>
    <name evidence="8" type="ORF">BRETT_003292</name>
</gene>
<organism evidence="8 9">
    <name type="scientific">Dekkera bruxellensis</name>
    <name type="common">Brettanomyces custersii</name>
    <dbReference type="NCBI Taxonomy" id="5007"/>
    <lineage>
        <taxon>Eukaryota</taxon>
        <taxon>Fungi</taxon>
        <taxon>Dikarya</taxon>
        <taxon>Ascomycota</taxon>
        <taxon>Saccharomycotina</taxon>
        <taxon>Pichiomycetes</taxon>
        <taxon>Pichiales</taxon>
        <taxon>Pichiaceae</taxon>
        <taxon>Brettanomyces</taxon>
    </lineage>
</organism>
<reference evidence="8" key="1">
    <citation type="submission" date="2020-10" db="EMBL/GenBank/DDBJ databases">
        <authorList>
            <person name="Palmer J.M."/>
        </authorList>
    </citation>
    <scope>NUCLEOTIDE SEQUENCE</scope>
    <source>
        <strain evidence="8">UCD 2041</strain>
    </source>
</reference>
<dbReference type="GO" id="GO:0000278">
    <property type="term" value="P:mitotic cell cycle"/>
    <property type="evidence" value="ECO:0007669"/>
    <property type="project" value="TreeGrafter"/>
</dbReference>
<feature type="domain" description="Gamma tubulin complex component C-terminal" evidence="6">
    <location>
        <begin position="419"/>
        <end position="788"/>
    </location>
</feature>
<dbReference type="GO" id="GO:0000930">
    <property type="term" value="C:gamma-tubulin complex"/>
    <property type="evidence" value="ECO:0007669"/>
    <property type="project" value="TreeGrafter"/>
</dbReference>
<dbReference type="GeneID" id="64575216"/>
<dbReference type="GO" id="GO:0051011">
    <property type="term" value="F:microtubule minus-end binding"/>
    <property type="evidence" value="ECO:0007669"/>
    <property type="project" value="TreeGrafter"/>
</dbReference>
<dbReference type="RefSeq" id="XP_041139594.1">
    <property type="nucleotide sequence ID" value="XM_041281803.1"/>
</dbReference>
<dbReference type="Gene3D" id="1.20.120.1900">
    <property type="entry name" value="Gamma-tubulin complex, C-terminal domain"/>
    <property type="match status" value="1"/>
</dbReference>
<evidence type="ECO:0000256" key="1">
    <source>
        <dbReference type="ARBA" id="ARBA00010337"/>
    </source>
</evidence>
<dbReference type="GO" id="GO:0000922">
    <property type="term" value="C:spindle pole"/>
    <property type="evidence" value="ECO:0007669"/>
    <property type="project" value="InterPro"/>
</dbReference>
<evidence type="ECO:0000259" key="7">
    <source>
        <dbReference type="Pfam" id="PF17681"/>
    </source>
</evidence>
<evidence type="ECO:0000256" key="3">
    <source>
        <dbReference type="ARBA" id="ARBA00022701"/>
    </source>
</evidence>
<proteinExistence type="inferred from homology"/>
<dbReference type="AlphaFoldDB" id="A0A871RLE6"/>
<dbReference type="OrthoDB" id="2192946at2759"/>
<evidence type="ECO:0000256" key="2">
    <source>
        <dbReference type="ARBA" id="ARBA00022490"/>
    </source>
</evidence>
<dbReference type="GO" id="GO:0005874">
    <property type="term" value="C:microtubule"/>
    <property type="evidence" value="ECO:0007669"/>
    <property type="project" value="UniProtKB-KW"/>
</dbReference>
<dbReference type="PANTHER" id="PTHR19302:SF13">
    <property type="entry name" value="GAMMA-TUBULIN COMPLEX COMPONENT 2"/>
    <property type="match status" value="1"/>
</dbReference>
<evidence type="ECO:0000259" key="6">
    <source>
        <dbReference type="Pfam" id="PF04130"/>
    </source>
</evidence>